<dbReference type="InterPro" id="IPR000679">
    <property type="entry name" value="Znf_GATA"/>
</dbReference>
<keyword evidence="8" id="KW-0862">Zinc</keyword>
<keyword evidence="4" id="KW-0288">FMN</keyword>
<dbReference type="CDD" id="cd00130">
    <property type="entry name" value="PAS"/>
    <property type="match status" value="3"/>
</dbReference>
<dbReference type="Proteomes" id="UP000030854">
    <property type="component" value="Unassembled WGS sequence"/>
</dbReference>
<feature type="domain" description="GATA-type" evidence="18">
    <location>
        <begin position="874"/>
        <end position="905"/>
    </location>
</feature>
<evidence type="ECO:0000256" key="5">
    <source>
        <dbReference type="ARBA" id="ARBA00022723"/>
    </source>
</evidence>
<dbReference type="SMART" id="SM00091">
    <property type="entry name" value="PAS"/>
    <property type="match status" value="2"/>
</dbReference>
<dbReference type="PROSITE" id="PS50112">
    <property type="entry name" value="PAS"/>
    <property type="match status" value="1"/>
</dbReference>
<evidence type="ECO:0000256" key="13">
    <source>
        <dbReference type="ARBA" id="ARBA00023163"/>
    </source>
</evidence>
<dbReference type="FunFam" id="3.30.450.20:FF:000064">
    <property type="entry name" value="Vivid PAS protein VVD"/>
    <property type="match status" value="1"/>
</dbReference>
<keyword evidence="7 15" id="KW-0863">Zinc-finger</keyword>
<dbReference type="GO" id="GO:0009881">
    <property type="term" value="F:photoreceptor activity"/>
    <property type="evidence" value="ECO:0007669"/>
    <property type="project" value="UniProtKB-KW"/>
</dbReference>
<evidence type="ECO:0000313" key="19">
    <source>
        <dbReference type="EMBL" id="KHJ31647.1"/>
    </source>
</evidence>
<dbReference type="Gene3D" id="3.30.450.20">
    <property type="entry name" value="PAS domain"/>
    <property type="match status" value="3"/>
</dbReference>
<name>A0A0B1NZ14_UNCNE</name>
<keyword evidence="5" id="KW-0479">Metal-binding</keyword>
<keyword evidence="9" id="KW-0157">Chromophore</keyword>
<evidence type="ECO:0000256" key="2">
    <source>
        <dbReference type="ARBA" id="ARBA00022606"/>
    </source>
</evidence>
<evidence type="ECO:0000256" key="7">
    <source>
        <dbReference type="ARBA" id="ARBA00022771"/>
    </source>
</evidence>
<evidence type="ECO:0000256" key="6">
    <source>
        <dbReference type="ARBA" id="ARBA00022737"/>
    </source>
</evidence>
<dbReference type="Gene3D" id="3.30.50.10">
    <property type="entry name" value="Erythroid Transcription Factor GATA-1, subunit A"/>
    <property type="match status" value="1"/>
</dbReference>
<evidence type="ECO:0000256" key="3">
    <source>
        <dbReference type="ARBA" id="ARBA00022630"/>
    </source>
</evidence>
<evidence type="ECO:0000256" key="14">
    <source>
        <dbReference type="ARBA" id="ARBA00023170"/>
    </source>
</evidence>
<dbReference type="InterPro" id="IPR001610">
    <property type="entry name" value="PAC"/>
</dbReference>
<dbReference type="GO" id="GO:0043565">
    <property type="term" value="F:sequence-specific DNA binding"/>
    <property type="evidence" value="ECO:0007669"/>
    <property type="project" value="InterPro"/>
</dbReference>
<evidence type="ECO:0000259" key="18">
    <source>
        <dbReference type="PROSITE" id="PS50114"/>
    </source>
</evidence>
<keyword evidence="12" id="KW-0010">Activator</keyword>
<evidence type="ECO:0000256" key="1">
    <source>
        <dbReference type="ARBA" id="ARBA00022543"/>
    </source>
</evidence>
<keyword evidence="10" id="KW-0805">Transcription regulation</keyword>
<dbReference type="PANTHER" id="PTHR47429:SF7">
    <property type="entry name" value="GATA-FACTOR"/>
    <property type="match status" value="1"/>
</dbReference>
<dbReference type="SMART" id="SM00401">
    <property type="entry name" value="ZnF_GATA"/>
    <property type="match status" value="1"/>
</dbReference>
<evidence type="ECO:0000256" key="4">
    <source>
        <dbReference type="ARBA" id="ARBA00022643"/>
    </source>
</evidence>
<evidence type="ECO:0000256" key="9">
    <source>
        <dbReference type="ARBA" id="ARBA00022991"/>
    </source>
</evidence>
<dbReference type="HOGENOM" id="CLU_007918_2_0_1"/>
<keyword evidence="6" id="KW-0677">Repeat</keyword>
<keyword evidence="2" id="KW-0716">Sensory transduction</keyword>
<dbReference type="InterPro" id="IPR000014">
    <property type="entry name" value="PAS"/>
</dbReference>
<dbReference type="Pfam" id="PF08447">
    <property type="entry name" value="PAS_3"/>
    <property type="match status" value="1"/>
</dbReference>
<keyword evidence="11" id="KW-0238">DNA-binding</keyword>
<organism evidence="19 20">
    <name type="scientific">Uncinula necator</name>
    <name type="common">Grape powdery mildew</name>
    <dbReference type="NCBI Taxonomy" id="52586"/>
    <lineage>
        <taxon>Eukaryota</taxon>
        <taxon>Fungi</taxon>
        <taxon>Dikarya</taxon>
        <taxon>Ascomycota</taxon>
        <taxon>Pezizomycotina</taxon>
        <taxon>Leotiomycetes</taxon>
        <taxon>Erysiphales</taxon>
        <taxon>Erysiphaceae</taxon>
        <taxon>Erysiphe</taxon>
    </lineage>
</organism>
<dbReference type="PROSITE" id="PS50114">
    <property type="entry name" value="GATA_ZN_FINGER_2"/>
    <property type="match status" value="1"/>
</dbReference>
<dbReference type="InterPro" id="IPR013088">
    <property type="entry name" value="Znf_NHR/GATA"/>
</dbReference>
<dbReference type="EMBL" id="JNVN01002700">
    <property type="protein sequence ID" value="KHJ31647.1"/>
    <property type="molecule type" value="Genomic_DNA"/>
</dbReference>
<dbReference type="InterPro" id="IPR013655">
    <property type="entry name" value="PAS_fold_3"/>
</dbReference>
<reference evidence="19 20" key="1">
    <citation type="journal article" date="2014" name="BMC Genomics">
        <title>Adaptive genomic structural variation in the grape powdery mildew pathogen, Erysiphe necator.</title>
        <authorList>
            <person name="Jones L."/>
            <person name="Riaz S."/>
            <person name="Morales-Cruz A."/>
            <person name="Amrine K.C."/>
            <person name="McGuire B."/>
            <person name="Gubler W.D."/>
            <person name="Walker M.A."/>
            <person name="Cantu D."/>
        </authorList>
    </citation>
    <scope>NUCLEOTIDE SEQUENCE [LARGE SCALE GENOMIC DNA]</scope>
    <source>
        <strain evidence="20">c</strain>
    </source>
</reference>
<protein>
    <submittedName>
        <fullName evidence="19">Putative blue-light photoreceptor pcmada1</fullName>
    </submittedName>
</protein>
<keyword evidence="16" id="KW-0472">Membrane</keyword>
<evidence type="ECO:0000256" key="16">
    <source>
        <dbReference type="SAM" id="Phobius"/>
    </source>
</evidence>
<feature type="transmembrane region" description="Helical" evidence="16">
    <location>
        <begin position="942"/>
        <end position="961"/>
    </location>
</feature>
<dbReference type="PANTHER" id="PTHR47429">
    <property type="entry name" value="PROTEIN TWIN LOV 1"/>
    <property type="match status" value="1"/>
</dbReference>
<dbReference type="GO" id="GO:0008270">
    <property type="term" value="F:zinc ion binding"/>
    <property type="evidence" value="ECO:0007669"/>
    <property type="project" value="UniProtKB-KW"/>
</dbReference>
<dbReference type="GO" id="GO:0006355">
    <property type="term" value="P:regulation of DNA-templated transcription"/>
    <property type="evidence" value="ECO:0007669"/>
    <property type="project" value="InterPro"/>
</dbReference>
<keyword evidence="20" id="KW-1185">Reference proteome</keyword>
<gene>
    <name evidence="19" type="ORF">EV44_g4933</name>
</gene>
<keyword evidence="16" id="KW-1133">Transmembrane helix</keyword>
<keyword evidence="14 19" id="KW-0675">Receptor</keyword>
<evidence type="ECO:0000313" key="20">
    <source>
        <dbReference type="Proteomes" id="UP000030854"/>
    </source>
</evidence>
<dbReference type="InterPro" id="IPR035965">
    <property type="entry name" value="PAS-like_dom_sf"/>
</dbReference>
<dbReference type="Pfam" id="PF13426">
    <property type="entry name" value="PAS_9"/>
    <property type="match status" value="1"/>
</dbReference>
<dbReference type="PROSITE" id="PS00344">
    <property type="entry name" value="GATA_ZN_FINGER_1"/>
    <property type="match status" value="1"/>
</dbReference>
<keyword evidence="16" id="KW-0812">Transmembrane</keyword>
<dbReference type="FunFam" id="3.30.450.20:FF:000063">
    <property type="entry name" value="White collar 1 protein"/>
    <property type="match status" value="1"/>
</dbReference>
<dbReference type="STRING" id="52586.A0A0B1NZ14"/>
<proteinExistence type="predicted"/>
<evidence type="ECO:0000256" key="12">
    <source>
        <dbReference type="ARBA" id="ARBA00023159"/>
    </source>
</evidence>
<dbReference type="Pfam" id="PF00320">
    <property type="entry name" value="GATA"/>
    <property type="match status" value="1"/>
</dbReference>
<dbReference type="SUPFAM" id="SSF57716">
    <property type="entry name" value="Glucocorticoid receptor-like (DNA-binding domain)"/>
    <property type="match status" value="1"/>
</dbReference>
<accession>A0A0B1NZ14</accession>
<dbReference type="OMA" id="DSEMWTK"/>
<keyword evidence="1" id="KW-0600">Photoreceptor protein</keyword>
<sequence length="964" mass="109004">MNDLNHSQYSTEQLPQFYPARRPSAMLQSNGLPMTYASHDLSYPTDHISLLDSTTQESRRNSFDEIFRENDKEILRRHSSTGRTFDIGVEYGSAMKDESIESGGLDGFQYISANEQTGLDSRRGSSAAFESTGYDEMECSTNLCVPQFDMHQNMPANNILMNSNKLYQNRPGNIYDNMMSSLMGPEILMEEENSRINFFNSQYSMCPENTGLDQNKGEFMITSPQQEGLSSRCESISNSDTVKTTPTEATQNIQSDKAAFRSPINPAVLHSMRNLSPGENTDPQNNFSHQDGPKSMFTVPQTAVTNQLVVNQSKSPYQNLYCRSGFDLLGALTKVVSRKDPEIKIGKVDFSCAFTICDALQYDNPIIYVSEVFEQMTGYNQYEIKGQNCRFLQSPEGRVVAGTKREFVDNDSVRYLKERILEKKEAQRSVINYRKGGQPFMNILTVIPITGEDDKTIRYFVGFQIDLVEMPASVQGRTASGNFNINYCQSRIPRYLWQSSTANLGQALDFDRSISREDVSTVLASIYAGTESELMRRMWDKILIENTDDVVHVISLKGLFLYLSPSSRRVLEYDASELVGTALSSVCHPSDIVSVTRELKDTSTGAPVNVVFRIRRKKSGYTWFESHGSLYIEQGKGRKCIILIGRERPVYALDRFDIEMAGGIGDCEMWNKISISGMFLFVSSNVRNLLDRSPSDLIGTSIQALMRTESGLEFRKTLAKARTGIIISHKHEILGKRGLMMQAQTTLFPGDSLKGQKPTFLVAQTKLIKSAIKSTAGTISQTSTASEFEIPQYHDFLGTESQCGGSGSVIGSQHVALASKSNIFDELKTTRCTSWQYELRQIEKTNRLLAEELAILISNKKKRKRRRVAGYMQRDCANCHTRVTPEWRRGPSGHRDLCNSCGLRYAKQVSCSNFSMQLKLEQFIYHYEYFESKSHYKKITFFYLYHLSSFFLHTLLILLTINYS</sequence>
<dbReference type="CDD" id="cd00202">
    <property type="entry name" value="ZnF_GATA"/>
    <property type="match status" value="1"/>
</dbReference>
<dbReference type="AlphaFoldDB" id="A0A0B1NZ14"/>
<evidence type="ECO:0000259" key="17">
    <source>
        <dbReference type="PROSITE" id="PS50112"/>
    </source>
</evidence>
<evidence type="ECO:0000256" key="8">
    <source>
        <dbReference type="ARBA" id="ARBA00022833"/>
    </source>
</evidence>
<dbReference type="NCBIfam" id="TIGR00229">
    <property type="entry name" value="sensory_box"/>
    <property type="match status" value="1"/>
</dbReference>
<evidence type="ECO:0000256" key="10">
    <source>
        <dbReference type="ARBA" id="ARBA00023015"/>
    </source>
</evidence>
<dbReference type="SUPFAM" id="SSF55785">
    <property type="entry name" value="PYP-like sensor domain (PAS domain)"/>
    <property type="match status" value="2"/>
</dbReference>
<keyword evidence="3" id="KW-0285">Flavoprotein</keyword>
<evidence type="ECO:0000256" key="15">
    <source>
        <dbReference type="PROSITE-ProRule" id="PRU00094"/>
    </source>
</evidence>
<feature type="domain" description="PAS" evidence="17">
    <location>
        <begin position="543"/>
        <end position="606"/>
    </location>
</feature>
<keyword evidence="13" id="KW-0804">Transcription</keyword>
<evidence type="ECO:0000256" key="11">
    <source>
        <dbReference type="ARBA" id="ARBA00023125"/>
    </source>
</evidence>
<dbReference type="GO" id="GO:0005634">
    <property type="term" value="C:nucleus"/>
    <property type="evidence" value="ECO:0007669"/>
    <property type="project" value="TreeGrafter"/>
</dbReference>
<dbReference type="SMART" id="SM00086">
    <property type="entry name" value="PAC"/>
    <property type="match status" value="2"/>
</dbReference>
<comment type="caution">
    <text evidence="19">The sequence shown here is derived from an EMBL/GenBank/DDBJ whole genome shotgun (WGS) entry which is preliminary data.</text>
</comment>